<feature type="compositionally biased region" description="Acidic residues" evidence="1">
    <location>
        <begin position="57"/>
        <end position="66"/>
    </location>
</feature>
<evidence type="ECO:0000313" key="3">
    <source>
        <dbReference type="Proteomes" id="UP001218218"/>
    </source>
</evidence>
<comment type="caution">
    <text evidence="2">The sequence shown here is derived from an EMBL/GenBank/DDBJ whole genome shotgun (WGS) entry which is preliminary data.</text>
</comment>
<gene>
    <name evidence="2" type="ORF">DFH08DRAFT_168042</name>
</gene>
<dbReference type="AlphaFoldDB" id="A0AAD7F4H8"/>
<evidence type="ECO:0000313" key="2">
    <source>
        <dbReference type="EMBL" id="KAJ7366468.1"/>
    </source>
</evidence>
<feature type="region of interest" description="Disordered" evidence="1">
    <location>
        <begin position="176"/>
        <end position="270"/>
    </location>
</feature>
<evidence type="ECO:0000256" key="1">
    <source>
        <dbReference type="SAM" id="MobiDB-lite"/>
    </source>
</evidence>
<reference evidence="2" key="1">
    <citation type="submission" date="2023-03" db="EMBL/GenBank/DDBJ databases">
        <title>Massive genome expansion in bonnet fungi (Mycena s.s.) driven by repeated elements and novel gene families across ecological guilds.</title>
        <authorList>
            <consortium name="Lawrence Berkeley National Laboratory"/>
            <person name="Harder C.B."/>
            <person name="Miyauchi S."/>
            <person name="Viragh M."/>
            <person name="Kuo A."/>
            <person name="Thoen E."/>
            <person name="Andreopoulos B."/>
            <person name="Lu D."/>
            <person name="Skrede I."/>
            <person name="Drula E."/>
            <person name="Henrissat B."/>
            <person name="Morin E."/>
            <person name="Kohler A."/>
            <person name="Barry K."/>
            <person name="LaButti K."/>
            <person name="Morin E."/>
            <person name="Salamov A."/>
            <person name="Lipzen A."/>
            <person name="Mereny Z."/>
            <person name="Hegedus B."/>
            <person name="Baldrian P."/>
            <person name="Stursova M."/>
            <person name="Weitz H."/>
            <person name="Taylor A."/>
            <person name="Grigoriev I.V."/>
            <person name="Nagy L.G."/>
            <person name="Martin F."/>
            <person name="Kauserud H."/>
        </authorList>
    </citation>
    <scope>NUCLEOTIDE SEQUENCE</scope>
    <source>
        <strain evidence="2">CBHHK002</strain>
    </source>
</reference>
<name>A0AAD7F4H8_9AGAR</name>
<sequence length="468" mass="51195">MDLISYYAKFGPKKPNGEASGKAARSSGVNKKIVSQQAMPVVPVDSAPPDDPFNDTVDSDVEEDDSKEIPPKELAKLIRLLRTPLSNEIRPFVIKFNETHRIECTRCTSANSECQITPTASRCQPCASKKRGCSRTDVANTWIIRHKFNVSWKKAEEVRKQGLVLVRKDLAAPQGSVVPKTEEDQQANMEVRTSPRTPVLRVRKEPAPIVASIEASAASRARSRPPKRALASAPPHADHKRRKVLDTQVPVQLEPEATSASTSNPGRGREILSAPEFKQNAKSGPSIVTPGRIAIKLPAPKTALGNKSGAQMTRPDAIVILSGRLTDTEKRLDAMEARLQKGMHSQALINCAHENVQPNLDLPRASMSSQSSMAPLKSSKAMARSKAQRAACGRCTRRSLTKMWISSPPAAVGTRVMEYSSTTRTRKALRLRATKARYPTTLKEKLHSAMVVPSWSTTPLSRLSSRTA</sequence>
<dbReference type="Proteomes" id="UP001218218">
    <property type="component" value="Unassembled WGS sequence"/>
</dbReference>
<feature type="compositionally biased region" description="Low complexity" evidence="1">
    <location>
        <begin position="207"/>
        <end position="220"/>
    </location>
</feature>
<protein>
    <submittedName>
        <fullName evidence="2">Uncharacterized protein</fullName>
    </submittedName>
</protein>
<feature type="region of interest" description="Disordered" evidence="1">
    <location>
        <begin position="11"/>
        <end position="67"/>
    </location>
</feature>
<accession>A0AAD7F4H8</accession>
<organism evidence="2 3">
    <name type="scientific">Mycena albidolilacea</name>
    <dbReference type="NCBI Taxonomy" id="1033008"/>
    <lineage>
        <taxon>Eukaryota</taxon>
        <taxon>Fungi</taxon>
        <taxon>Dikarya</taxon>
        <taxon>Basidiomycota</taxon>
        <taxon>Agaricomycotina</taxon>
        <taxon>Agaricomycetes</taxon>
        <taxon>Agaricomycetidae</taxon>
        <taxon>Agaricales</taxon>
        <taxon>Marasmiineae</taxon>
        <taxon>Mycenaceae</taxon>
        <taxon>Mycena</taxon>
    </lineage>
</organism>
<keyword evidence="3" id="KW-1185">Reference proteome</keyword>
<feature type="compositionally biased region" description="Polar residues" evidence="1">
    <location>
        <begin position="27"/>
        <end position="38"/>
    </location>
</feature>
<proteinExistence type="predicted"/>
<dbReference type="EMBL" id="JARIHO010000002">
    <property type="protein sequence ID" value="KAJ7366468.1"/>
    <property type="molecule type" value="Genomic_DNA"/>
</dbReference>